<dbReference type="EMBL" id="CP074371">
    <property type="protein sequence ID" value="QVI20628.1"/>
    <property type="molecule type" value="Genomic_DNA"/>
</dbReference>
<evidence type="ECO:0000256" key="2">
    <source>
        <dbReference type="ARBA" id="ARBA00022475"/>
    </source>
</evidence>
<feature type="transmembrane region" description="Helical" evidence="8">
    <location>
        <begin position="61"/>
        <end position="83"/>
    </location>
</feature>
<keyword evidence="10" id="KW-1185">Reference proteome</keyword>
<feature type="transmembrane region" description="Helical" evidence="8">
    <location>
        <begin position="117"/>
        <end position="133"/>
    </location>
</feature>
<evidence type="ECO:0000256" key="4">
    <source>
        <dbReference type="ARBA" id="ARBA00022692"/>
    </source>
</evidence>
<protein>
    <submittedName>
        <fullName evidence="9">DUF2029 domain-containing protein</fullName>
    </submittedName>
</protein>
<evidence type="ECO:0000313" key="9">
    <source>
        <dbReference type="EMBL" id="QVI20628.1"/>
    </source>
</evidence>
<evidence type="ECO:0000256" key="6">
    <source>
        <dbReference type="ARBA" id="ARBA00023136"/>
    </source>
</evidence>
<keyword evidence="6 8" id="KW-0472">Membrane</keyword>
<feature type="transmembrane region" description="Helical" evidence="8">
    <location>
        <begin position="323"/>
        <end position="337"/>
    </location>
</feature>
<feature type="transmembrane region" description="Helical" evidence="8">
    <location>
        <begin position="195"/>
        <end position="213"/>
    </location>
</feature>
<dbReference type="InterPro" id="IPR018584">
    <property type="entry name" value="GT87"/>
</dbReference>
<gene>
    <name evidence="9" type="ORF">KHQ06_31625</name>
</gene>
<dbReference type="Proteomes" id="UP000683310">
    <property type="component" value="Chromosome"/>
</dbReference>
<feature type="transmembrane region" description="Helical" evidence="8">
    <location>
        <begin position="90"/>
        <end position="111"/>
    </location>
</feature>
<keyword evidence="3" id="KW-0808">Transferase</keyword>
<feature type="transmembrane region" description="Helical" evidence="8">
    <location>
        <begin position="170"/>
        <end position="188"/>
    </location>
</feature>
<organism evidence="9 10">
    <name type="scientific">Nocardia tengchongensis</name>
    <dbReference type="NCBI Taxonomy" id="2055889"/>
    <lineage>
        <taxon>Bacteria</taxon>
        <taxon>Bacillati</taxon>
        <taxon>Actinomycetota</taxon>
        <taxon>Actinomycetes</taxon>
        <taxon>Mycobacteriales</taxon>
        <taxon>Nocardiaceae</taxon>
        <taxon>Nocardia</taxon>
    </lineage>
</organism>
<comment type="similarity">
    <text evidence="7">Belongs to the glycosyltransferase 87 family.</text>
</comment>
<accession>A0ABX8CKZ1</accession>
<keyword evidence="4 8" id="KW-0812">Transmembrane</keyword>
<feature type="transmembrane region" description="Helical" evidence="8">
    <location>
        <begin position="344"/>
        <end position="363"/>
    </location>
</feature>
<evidence type="ECO:0000256" key="5">
    <source>
        <dbReference type="ARBA" id="ARBA00022989"/>
    </source>
</evidence>
<reference evidence="9 10" key="1">
    <citation type="submission" date="2021-04" db="EMBL/GenBank/DDBJ databases">
        <title>Nocardia tengchongensis.</title>
        <authorList>
            <person name="Zhuang k."/>
            <person name="Ran Y."/>
            <person name="Li W."/>
        </authorList>
    </citation>
    <scope>NUCLEOTIDE SEQUENCE [LARGE SCALE GENOMIC DNA]</scope>
    <source>
        <strain evidence="9 10">CFH S0057</strain>
    </source>
</reference>
<evidence type="ECO:0000256" key="3">
    <source>
        <dbReference type="ARBA" id="ARBA00022679"/>
    </source>
</evidence>
<evidence type="ECO:0000313" key="10">
    <source>
        <dbReference type="Proteomes" id="UP000683310"/>
    </source>
</evidence>
<feature type="transmembrane region" description="Helical" evidence="8">
    <location>
        <begin position="391"/>
        <end position="417"/>
    </location>
</feature>
<evidence type="ECO:0000256" key="1">
    <source>
        <dbReference type="ARBA" id="ARBA00004651"/>
    </source>
</evidence>
<evidence type="ECO:0000256" key="7">
    <source>
        <dbReference type="ARBA" id="ARBA00024033"/>
    </source>
</evidence>
<dbReference type="Pfam" id="PF09594">
    <property type="entry name" value="GT87"/>
    <property type="match status" value="1"/>
</dbReference>
<feature type="transmembrane region" description="Helical" evidence="8">
    <location>
        <begin position="301"/>
        <end position="317"/>
    </location>
</feature>
<sequence>MTDRMLIIGTLLALAALVWHVYALPLGNPYYGLFNNGVDLDVYRAGGAVIRDGSSLYDGPVVFGMDFTYTPFAALAFVPLTVFSMVTAKALWWTVTLAALIALAGRCLLALGYRNTVRTWMFALPLALVCTVLEPVRTTIWLGQINIFLTLLIVWDLTRASTAPLRGVGVGVAAGIKLTPVFFLVYLACTRQWRALGVAAGAFAATVAIGFAARPADAWSYWSKQITTPGRVGAVDSPANQSVNGFLAQLLRFFDVRRYTVDTFGMTVFQPPAWMWLPIVALVAVLGLLAAALVHRAHRELLAVTVTGMTAACVSPFSWGHHWVWFMPLAILAWHYARTNPTRWAWTALAAVALIGFSWWWTFSDRPPMEGSPHPIGIGLFMLPRADRSVWWAYLTVPTYAGCYPLLMIATSCVVIGRSRWLRERRRPWSATIR</sequence>
<comment type="subcellular location">
    <subcellularLocation>
        <location evidence="1">Cell membrane</location>
        <topology evidence="1">Multi-pass membrane protein</topology>
    </subcellularLocation>
</comment>
<evidence type="ECO:0000256" key="8">
    <source>
        <dbReference type="SAM" id="Phobius"/>
    </source>
</evidence>
<name>A0ABX8CKZ1_9NOCA</name>
<feature type="transmembrane region" description="Helical" evidence="8">
    <location>
        <begin position="140"/>
        <end position="158"/>
    </location>
</feature>
<keyword evidence="2" id="KW-1003">Cell membrane</keyword>
<proteinExistence type="inferred from homology"/>
<keyword evidence="5 8" id="KW-1133">Transmembrane helix</keyword>
<feature type="transmembrane region" description="Helical" evidence="8">
    <location>
        <begin position="273"/>
        <end position="294"/>
    </location>
</feature>